<feature type="chain" id="PRO_5016645708" description="Extracellular serine-rich protein" evidence="2">
    <location>
        <begin position="21"/>
        <end position="199"/>
    </location>
</feature>
<evidence type="ECO:0000256" key="1">
    <source>
        <dbReference type="SAM" id="MobiDB-lite"/>
    </source>
</evidence>
<evidence type="ECO:0008006" key="5">
    <source>
        <dbReference type="Google" id="ProtNLM"/>
    </source>
</evidence>
<proteinExistence type="predicted"/>
<accession>A0A369K3L9</accession>
<feature type="signal peptide" evidence="2">
    <location>
        <begin position="1"/>
        <end position="20"/>
    </location>
</feature>
<dbReference type="PANTHER" id="PTHR34883">
    <property type="entry name" value="SERINE-RICH PROTEIN, PUTATIVE-RELATED-RELATED"/>
    <property type="match status" value="1"/>
</dbReference>
<dbReference type="InterPro" id="IPR052953">
    <property type="entry name" value="Ser-rich/MCO-related"/>
</dbReference>
<evidence type="ECO:0000313" key="3">
    <source>
        <dbReference type="EMBL" id="RDB25486.1"/>
    </source>
</evidence>
<organism evidence="3 4">
    <name type="scientific">Hypsizygus marmoreus</name>
    <name type="common">White beech mushroom</name>
    <name type="synonym">Agaricus marmoreus</name>
    <dbReference type="NCBI Taxonomy" id="39966"/>
    <lineage>
        <taxon>Eukaryota</taxon>
        <taxon>Fungi</taxon>
        <taxon>Dikarya</taxon>
        <taxon>Basidiomycota</taxon>
        <taxon>Agaricomycotina</taxon>
        <taxon>Agaricomycetes</taxon>
        <taxon>Agaricomycetidae</taxon>
        <taxon>Agaricales</taxon>
        <taxon>Tricholomatineae</taxon>
        <taxon>Lyophyllaceae</taxon>
        <taxon>Hypsizygus</taxon>
    </lineage>
</organism>
<feature type="region of interest" description="Disordered" evidence="1">
    <location>
        <begin position="149"/>
        <end position="176"/>
    </location>
</feature>
<name>A0A369K3L9_HYPMA</name>
<dbReference type="InterPro" id="IPR008972">
    <property type="entry name" value="Cupredoxin"/>
</dbReference>
<comment type="caution">
    <text evidence="3">The sequence shown here is derived from an EMBL/GenBank/DDBJ whole genome shotgun (WGS) entry which is preliminary data.</text>
</comment>
<evidence type="ECO:0000313" key="4">
    <source>
        <dbReference type="Proteomes" id="UP000076154"/>
    </source>
</evidence>
<keyword evidence="2" id="KW-0732">Signal</keyword>
<reference evidence="3" key="1">
    <citation type="submission" date="2018-04" db="EMBL/GenBank/DDBJ databases">
        <title>Whole genome sequencing of Hypsizygus marmoreus.</title>
        <authorList>
            <person name="Choi I.-G."/>
            <person name="Min B."/>
            <person name="Kim J.-G."/>
            <person name="Kim S."/>
            <person name="Oh Y.-L."/>
            <person name="Kong W.-S."/>
            <person name="Park H."/>
            <person name="Jeong J."/>
            <person name="Song E.-S."/>
        </authorList>
    </citation>
    <scope>NUCLEOTIDE SEQUENCE [LARGE SCALE GENOMIC DNA]</scope>
    <source>
        <strain evidence="3">51987-8</strain>
    </source>
</reference>
<dbReference type="Gene3D" id="2.60.40.420">
    <property type="entry name" value="Cupredoxins - blue copper proteins"/>
    <property type="match status" value="1"/>
</dbReference>
<dbReference type="SUPFAM" id="SSF49503">
    <property type="entry name" value="Cupredoxins"/>
    <property type="match status" value="1"/>
</dbReference>
<sequence length="199" mass="20680">MSHSIWSVFTLILFTVATFAKTIVVTVGGNTTNDATKVFQPTTVTAQNGDTVFFNFTQGNHTVTQSTFASPCIPAHETNVTINGFDSSFRNAGAGTAITNLEYTVTDSSTTVWFYDSNTCARGGVGAININGSSSETIDGFRRNAIRLNGTSPSSSTSASGTASSTAASPTATLSNNSSPRLLHGAAVVIPFLIAALCF</sequence>
<dbReference type="Proteomes" id="UP000076154">
    <property type="component" value="Unassembled WGS sequence"/>
</dbReference>
<evidence type="ECO:0000256" key="2">
    <source>
        <dbReference type="SAM" id="SignalP"/>
    </source>
</evidence>
<protein>
    <recommendedName>
        <fullName evidence="5">Extracellular serine-rich protein</fullName>
    </recommendedName>
</protein>
<gene>
    <name evidence="3" type="ORF">Hypma_007603</name>
</gene>
<dbReference type="OrthoDB" id="2331100at2759"/>
<dbReference type="InParanoid" id="A0A369K3L9"/>
<dbReference type="EMBL" id="LUEZ02000041">
    <property type="protein sequence ID" value="RDB25486.1"/>
    <property type="molecule type" value="Genomic_DNA"/>
</dbReference>
<dbReference type="PANTHER" id="PTHR34883:SF15">
    <property type="entry name" value="EXTRACELLULAR SERINE-RICH PROTEIN"/>
    <property type="match status" value="1"/>
</dbReference>
<keyword evidence="4" id="KW-1185">Reference proteome</keyword>
<dbReference type="AlphaFoldDB" id="A0A369K3L9"/>